<keyword evidence="3" id="KW-1185">Reference proteome</keyword>
<reference evidence="2" key="1">
    <citation type="journal article" date="2020" name="Stud. Mycol.">
        <title>101 Dothideomycetes genomes: a test case for predicting lifestyles and emergence of pathogens.</title>
        <authorList>
            <person name="Haridas S."/>
            <person name="Albert R."/>
            <person name="Binder M."/>
            <person name="Bloem J."/>
            <person name="Labutti K."/>
            <person name="Salamov A."/>
            <person name="Andreopoulos B."/>
            <person name="Baker S."/>
            <person name="Barry K."/>
            <person name="Bills G."/>
            <person name="Bluhm B."/>
            <person name="Cannon C."/>
            <person name="Castanera R."/>
            <person name="Culley D."/>
            <person name="Daum C."/>
            <person name="Ezra D."/>
            <person name="Gonzalez J."/>
            <person name="Henrissat B."/>
            <person name="Kuo A."/>
            <person name="Liang C."/>
            <person name="Lipzen A."/>
            <person name="Lutzoni F."/>
            <person name="Magnuson J."/>
            <person name="Mondo S."/>
            <person name="Nolan M."/>
            <person name="Ohm R."/>
            <person name="Pangilinan J."/>
            <person name="Park H.-J."/>
            <person name="Ramirez L."/>
            <person name="Alfaro M."/>
            <person name="Sun H."/>
            <person name="Tritt A."/>
            <person name="Yoshinaga Y."/>
            <person name="Zwiers L.-H."/>
            <person name="Turgeon B."/>
            <person name="Goodwin S."/>
            <person name="Spatafora J."/>
            <person name="Crous P."/>
            <person name="Grigoriev I."/>
        </authorList>
    </citation>
    <scope>NUCLEOTIDE SEQUENCE</scope>
    <source>
        <strain evidence="2">CBS 130266</strain>
    </source>
</reference>
<dbReference type="Gene3D" id="3.10.129.10">
    <property type="entry name" value="Hotdog Thioesterase"/>
    <property type="match status" value="1"/>
</dbReference>
<dbReference type="OrthoDB" id="506431at2759"/>
<dbReference type="InterPro" id="IPR029069">
    <property type="entry name" value="HotDog_dom_sf"/>
</dbReference>
<organism evidence="2 3">
    <name type="scientific">Tothia fuscella</name>
    <dbReference type="NCBI Taxonomy" id="1048955"/>
    <lineage>
        <taxon>Eukaryota</taxon>
        <taxon>Fungi</taxon>
        <taxon>Dikarya</taxon>
        <taxon>Ascomycota</taxon>
        <taxon>Pezizomycotina</taxon>
        <taxon>Dothideomycetes</taxon>
        <taxon>Pleosporomycetidae</taxon>
        <taxon>Venturiales</taxon>
        <taxon>Cylindrosympodiaceae</taxon>
        <taxon>Tothia</taxon>
    </lineage>
</organism>
<dbReference type="AlphaFoldDB" id="A0A9P4NVW6"/>
<protein>
    <recommendedName>
        <fullName evidence="1">Thioesterase domain-containing protein</fullName>
    </recommendedName>
</protein>
<feature type="domain" description="Thioesterase" evidence="1">
    <location>
        <begin position="108"/>
        <end position="161"/>
    </location>
</feature>
<dbReference type="Pfam" id="PF03061">
    <property type="entry name" value="4HBT"/>
    <property type="match status" value="1"/>
</dbReference>
<dbReference type="CDD" id="cd03443">
    <property type="entry name" value="PaaI_thioesterase"/>
    <property type="match status" value="1"/>
</dbReference>
<name>A0A9P4NVW6_9PEZI</name>
<dbReference type="SUPFAM" id="SSF54637">
    <property type="entry name" value="Thioesterase/thiol ester dehydrase-isomerase"/>
    <property type="match status" value="1"/>
</dbReference>
<gene>
    <name evidence="2" type="ORF">EJ08DRAFT_122991</name>
</gene>
<accession>A0A9P4NVW6</accession>
<dbReference type="InterPro" id="IPR052061">
    <property type="entry name" value="PTE-AB_protein"/>
</dbReference>
<proteinExistence type="predicted"/>
<evidence type="ECO:0000313" key="3">
    <source>
        <dbReference type="Proteomes" id="UP000800235"/>
    </source>
</evidence>
<dbReference type="EMBL" id="MU007025">
    <property type="protein sequence ID" value="KAF2432602.1"/>
    <property type="molecule type" value="Genomic_DNA"/>
</dbReference>
<dbReference type="Proteomes" id="UP000800235">
    <property type="component" value="Unassembled WGS sequence"/>
</dbReference>
<evidence type="ECO:0000259" key="1">
    <source>
        <dbReference type="Pfam" id="PF03061"/>
    </source>
</evidence>
<dbReference type="PANTHER" id="PTHR47260">
    <property type="entry name" value="UPF0644 PROTEIN PB2B4.06"/>
    <property type="match status" value="1"/>
</dbReference>
<comment type="caution">
    <text evidence="2">The sequence shown here is derived from an EMBL/GenBank/DDBJ whole genome shotgun (WGS) entry which is preliminary data.</text>
</comment>
<sequence length="206" mass="22961">MVVHQPTHFRRPSDRDYKVPPEVLAKLQQTEWCLDTVNDRSFRPIHSFSRDPPPHLNGRYSFIGKTMKTESTVPLWQAFYRPSNGTVPAELRVIAELGEGGLDGHLHTAHGGVTASLIDEALGSLAGIHKTPGKSIFTAYMKIDYKKPVPTPSTVLFRVKLNGKSAARKIYCDAWLENGQDGAVYTTAESLFLETERKHHGPEAKL</sequence>
<evidence type="ECO:0000313" key="2">
    <source>
        <dbReference type="EMBL" id="KAF2432602.1"/>
    </source>
</evidence>
<dbReference type="PANTHER" id="PTHR47260:SF3">
    <property type="entry name" value="THIOESTERASE FAMILY PROTEIN (AFU_ORTHOLOGUE AFUA_7G03960)"/>
    <property type="match status" value="1"/>
</dbReference>
<dbReference type="InterPro" id="IPR006683">
    <property type="entry name" value="Thioestr_dom"/>
</dbReference>